<feature type="transmembrane region" description="Helical" evidence="1">
    <location>
        <begin position="150"/>
        <end position="169"/>
    </location>
</feature>
<dbReference type="Proteomes" id="UP000824010">
    <property type="component" value="Chromosome"/>
</dbReference>
<feature type="transmembrane region" description="Helical" evidence="1">
    <location>
        <begin position="50"/>
        <end position="74"/>
    </location>
</feature>
<dbReference type="EMBL" id="CP077077">
    <property type="protein sequence ID" value="QXH55863.1"/>
    <property type="molecule type" value="Genomic_DNA"/>
</dbReference>
<accession>A0ABX8NJG4</accession>
<keyword evidence="1" id="KW-1133">Transmembrane helix</keyword>
<sequence length="201" mass="22340">MVAPFAAGWSLRVPALYVLFTLVLFLLCLCFDGLLMGVDGHMPALQILVMGPWGIAFGLYQWFANPLLGLAILARRRFRRVALGAGLIALGLALSCLGIERLPDNRSYEFLPLTGFGPGYYLWTLAILLFCLGQGWWCRKAQTAQDMPRWRWFDVLLIAVLMTTIYVATKMPSLGVQIRSSDEPMEQAQAVLGLESQQVLG</sequence>
<organism evidence="2 3">
    <name type="scientific">Pseudomonas maumuensis</name>
    <dbReference type="NCBI Taxonomy" id="2842354"/>
    <lineage>
        <taxon>Bacteria</taxon>
        <taxon>Pseudomonadati</taxon>
        <taxon>Pseudomonadota</taxon>
        <taxon>Gammaproteobacteria</taxon>
        <taxon>Pseudomonadales</taxon>
        <taxon>Pseudomonadaceae</taxon>
        <taxon>Pseudomonas</taxon>
    </lineage>
</organism>
<feature type="transmembrane region" description="Helical" evidence="1">
    <location>
        <begin position="81"/>
        <end position="100"/>
    </location>
</feature>
<evidence type="ECO:0000256" key="1">
    <source>
        <dbReference type="SAM" id="Phobius"/>
    </source>
</evidence>
<keyword evidence="1" id="KW-0812">Transmembrane</keyword>
<feature type="transmembrane region" description="Helical" evidence="1">
    <location>
        <begin position="120"/>
        <end position="138"/>
    </location>
</feature>
<keyword evidence="1" id="KW-0472">Membrane</keyword>
<gene>
    <name evidence="2" type="ORF">KSS90_21420</name>
</gene>
<protein>
    <submittedName>
        <fullName evidence="2">Uncharacterized protein</fullName>
    </submittedName>
</protein>
<evidence type="ECO:0000313" key="3">
    <source>
        <dbReference type="Proteomes" id="UP000824010"/>
    </source>
</evidence>
<name>A0ABX8NJG4_9PSED</name>
<evidence type="ECO:0000313" key="2">
    <source>
        <dbReference type="EMBL" id="QXH55863.1"/>
    </source>
</evidence>
<reference evidence="2 3" key="1">
    <citation type="journal article" date="2021" name="Microorganisms">
        <title>The Ever-Expanding Pseudomonas Genus: Description of 43 New Species and Partition of the Pseudomonas putida Group.</title>
        <authorList>
            <person name="Girard L."/>
            <person name="Lood C."/>
            <person name="Hofte M."/>
            <person name="Vandamme P."/>
            <person name="Rokni-Zadeh H."/>
            <person name="van Noort V."/>
            <person name="Lavigne R."/>
            <person name="De Mot R."/>
        </authorList>
    </citation>
    <scope>NUCLEOTIDE SEQUENCE [LARGE SCALE GENOMIC DNA]</scope>
    <source>
        <strain evidence="2 3">COW77</strain>
    </source>
</reference>
<keyword evidence="3" id="KW-1185">Reference proteome</keyword>
<proteinExistence type="predicted"/>
<feature type="transmembrane region" description="Helical" evidence="1">
    <location>
        <begin position="15"/>
        <end position="38"/>
    </location>
</feature>